<dbReference type="InterPro" id="IPR018524">
    <property type="entry name" value="DNA/RNA_endonuclease_AS"/>
</dbReference>
<keyword evidence="8" id="KW-1185">Reference proteome</keyword>
<accession>A0A0R1W7H8</accession>
<evidence type="ECO:0000259" key="6">
    <source>
        <dbReference type="SMART" id="SM00892"/>
    </source>
</evidence>
<organism evidence="7 8">
    <name type="scientific">Paucilactobacillus suebicus DSM 5007 = KCTC 3549</name>
    <dbReference type="NCBI Taxonomy" id="1423807"/>
    <lineage>
        <taxon>Bacteria</taxon>
        <taxon>Bacillati</taxon>
        <taxon>Bacillota</taxon>
        <taxon>Bacilli</taxon>
        <taxon>Lactobacillales</taxon>
        <taxon>Lactobacillaceae</taxon>
        <taxon>Paucilactobacillus</taxon>
    </lineage>
</organism>
<name>A0A0R1W7H8_9LACO</name>
<evidence type="ECO:0000256" key="3">
    <source>
        <dbReference type="ARBA" id="ARBA00022723"/>
    </source>
</evidence>
<dbReference type="EMBL" id="AZGF01000022">
    <property type="protein sequence ID" value="KRM11190.1"/>
    <property type="molecule type" value="Genomic_DNA"/>
</dbReference>
<evidence type="ECO:0000256" key="5">
    <source>
        <dbReference type="SAM" id="MobiDB-lite"/>
    </source>
</evidence>
<dbReference type="PATRIC" id="fig|1423807.3.peg.1023"/>
<dbReference type="Proteomes" id="UP000051820">
    <property type="component" value="Unassembled WGS sequence"/>
</dbReference>
<dbReference type="GO" id="GO:0004519">
    <property type="term" value="F:endonuclease activity"/>
    <property type="evidence" value="ECO:0007669"/>
    <property type="project" value="UniProtKB-KW"/>
</dbReference>
<comment type="caution">
    <text evidence="7">The sequence shown here is derived from an EMBL/GenBank/DDBJ whole genome shotgun (WGS) entry which is preliminary data.</text>
</comment>
<evidence type="ECO:0000256" key="2">
    <source>
        <dbReference type="ARBA" id="ARBA00022722"/>
    </source>
</evidence>
<dbReference type="GO" id="GO:0046872">
    <property type="term" value="F:metal ion binding"/>
    <property type="evidence" value="ECO:0007669"/>
    <property type="project" value="UniProtKB-KW"/>
</dbReference>
<dbReference type="InterPro" id="IPR001604">
    <property type="entry name" value="Endo_G_ENPP1-like_dom"/>
</dbReference>
<protein>
    <submittedName>
        <fullName evidence="7">DNA-entry nuclease</fullName>
    </submittedName>
</protein>
<keyword evidence="2" id="KW-0540">Nuclease</keyword>
<comment type="similarity">
    <text evidence="1">Belongs to the DNA/RNA non-specific endonuclease family.</text>
</comment>
<dbReference type="InterPro" id="IPR044929">
    <property type="entry name" value="DNA/RNA_non-sp_Endonuclease_sf"/>
</dbReference>
<dbReference type="AlphaFoldDB" id="A0A0R1W7H8"/>
<evidence type="ECO:0000313" key="7">
    <source>
        <dbReference type="EMBL" id="KRM11190.1"/>
    </source>
</evidence>
<dbReference type="OrthoDB" id="9783680at2"/>
<keyword evidence="4" id="KW-0255">Endonuclease</keyword>
<dbReference type="Gene3D" id="3.40.570.10">
    <property type="entry name" value="Extracellular Endonuclease, subunit A"/>
    <property type="match status" value="1"/>
</dbReference>
<dbReference type="GO" id="GO:0003676">
    <property type="term" value="F:nucleic acid binding"/>
    <property type="evidence" value="ECO:0007669"/>
    <property type="project" value="InterPro"/>
</dbReference>
<feature type="region of interest" description="Disordered" evidence="5">
    <location>
        <begin position="83"/>
        <end position="102"/>
    </location>
</feature>
<evidence type="ECO:0000313" key="8">
    <source>
        <dbReference type="Proteomes" id="UP000051820"/>
    </source>
</evidence>
<keyword evidence="4" id="KW-0378">Hydrolase</keyword>
<dbReference type="eggNOG" id="COG2169">
    <property type="taxonomic scope" value="Bacteria"/>
</dbReference>
<keyword evidence="3" id="KW-0479">Metal-binding</keyword>
<evidence type="ECO:0000256" key="4">
    <source>
        <dbReference type="ARBA" id="ARBA00022759"/>
    </source>
</evidence>
<dbReference type="SMART" id="SM00892">
    <property type="entry name" value="Endonuclease_NS"/>
    <property type="match status" value="1"/>
</dbReference>
<dbReference type="STRING" id="1423807.FD16_GL001006"/>
<evidence type="ECO:0000256" key="1">
    <source>
        <dbReference type="ARBA" id="ARBA00010052"/>
    </source>
</evidence>
<sequence>MTIFLITVPSATNVAANQINQVNTAVITASHGSTSSKDIQSTYQTKGNIGKYKNSHGKTYYANGHWIKNLLIFLGISNLSSTETQKSNGSSANDQSPSESLAKSVLTQNVKQQLGNSIKFNGAGAFIINNNQTNMNANVSSAPYATDKLDASDRPAVGNALLNKTTRQYKNRSETGDGASDWKPAGFKQLTNLSGRYSHAYDRGHLLGYALIGGIKGFDASESNPKNIATQTAWANEAMESDSTGQNYYESMVRKALDQNKTVRYRVTDVYDGNNVVPSGAHIEAKSSDGSLQFNVFVPNVQSGITINYATGSVTKN</sequence>
<proteinExistence type="inferred from homology"/>
<reference evidence="7 8" key="1">
    <citation type="journal article" date="2015" name="Genome Announc.">
        <title>Expanding the biotechnology potential of lactobacilli through comparative genomics of 213 strains and associated genera.</title>
        <authorList>
            <person name="Sun Z."/>
            <person name="Harris H.M."/>
            <person name="McCann A."/>
            <person name="Guo C."/>
            <person name="Argimon S."/>
            <person name="Zhang W."/>
            <person name="Yang X."/>
            <person name="Jeffery I.B."/>
            <person name="Cooney J.C."/>
            <person name="Kagawa T.F."/>
            <person name="Liu W."/>
            <person name="Song Y."/>
            <person name="Salvetti E."/>
            <person name="Wrobel A."/>
            <person name="Rasinkangas P."/>
            <person name="Parkhill J."/>
            <person name="Rea M.C."/>
            <person name="O'Sullivan O."/>
            <person name="Ritari J."/>
            <person name="Douillard F.P."/>
            <person name="Paul Ross R."/>
            <person name="Yang R."/>
            <person name="Briner A.E."/>
            <person name="Felis G.E."/>
            <person name="de Vos W.M."/>
            <person name="Barrangou R."/>
            <person name="Klaenhammer T.R."/>
            <person name="Caufield P.W."/>
            <person name="Cui Y."/>
            <person name="Zhang H."/>
            <person name="O'Toole P.W."/>
        </authorList>
    </citation>
    <scope>NUCLEOTIDE SEQUENCE [LARGE SCALE GENOMIC DNA]</scope>
    <source>
        <strain evidence="7 8">DSM 5007</strain>
    </source>
</reference>
<gene>
    <name evidence="7" type="ORF">FD16_GL001006</name>
</gene>
<dbReference type="GO" id="GO:0016787">
    <property type="term" value="F:hydrolase activity"/>
    <property type="evidence" value="ECO:0007669"/>
    <property type="project" value="InterPro"/>
</dbReference>
<dbReference type="Pfam" id="PF01223">
    <property type="entry name" value="Endonuclease_NS"/>
    <property type="match status" value="1"/>
</dbReference>
<dbReference type="PROSITE" id="PS01070">
    <property type="entry name" value="NUCLEASE_NON_SPEC"/>
    <property type="match status" value="1"/>
</dbReference>
<feature type="domain" description="DNA/RNA non-specific endonuclease/pyrophosphatase/phosphodiesterase" evidence="6">
    <location>
        <begin position="143"/>
        <end position="316"/>
    </location>
</feature>